<evidence type="ECO:0000256" key="2">
    <source>
        <dbReference type="ARBA" id="ARBA00022801"/>
    </source>
</evidence>
<sequence length="188" mass="20825">MTNRSLFFFLILFSTSASAGNMPKGNAGVIPYACQNGQALVLLAYDPYYKRKGWGAFGGGNKFGETIDETASREFNEETNCAFEKLHLSSQPYSVSANYYTFLAPVSYQPVFAISANQGDCSNVERHSWLWLQHSDLVHALDNNTDIHVANNLGYDASIHLWSGARRSLTQALKDGVLQRQLDCQGSK</sequence>
<evidence type="ECO:0000313" key="5">
    <source>
        <dbReference type="EMBL" id="CAH0991029.1"/>
    </source>
</evidence>
<protein>
    <recommendedName>
        <fullName evidence="4">Nudix hydrolase domain-containing protein</fullName>
    </recommendedName>
</protein>
<evidence type="ECO:0000259" key="4">
    <source>
        <dbReference type="PROSITE" id="PS51462"/>
    </source>
</evidence>
<accession>A0ABM9ADF1</accession>
<dbReference type="Proteomes" id="UP000838100">
    <property type="component" value="Unassembled WGS sequence"/>
</dbReference>
<feature type="domain" description="Nudix hydrolase" evidence="4">
    <location>
        <begin position="22"/>
        <end position="155"/>
    </location>
</feature>
<evidence type="ECO:0000256" key="3">
    <source>
        <dbReference type="SAM" id="SignalP"/>
    </source>
</evidence>
<dbReference type="InterPro" id="IPR020084">
    <property type="entry name" value="NUDIX_hydrolase_CS"/>
</dbReference>
<reference evidence="5" key="1">
    <citation type="submission" date="2021-12" db="EMBL/GenBank/DDBJ databases">
        <authorList>
            <person name="Rodrigo-Torres L."/>
            <person name="Arahal R. D."/>
            <person name="Lucena T."/>
        </authorList>
    </citation>
    <scope>NUCLEOTIDE SEQUENCE</scope>
    <source>
        <strain evidence="5">CECT 8267</strain>
    </source>
</reference>
<keyword evidence="3" id="KW-0732">Signal</keyword>
<feature type="chain" id="PRO_5047356984" description="Nudix hydrolase domain-containing protein" evidence="3">
    <location>
        <begin position="20"/>
        <end position="188"/>
    </location>
</feature>
<dbReference type="PROSITE" id="PS51462">
    <property type="entry name" value="NUDIX"/>
    <property type="match status" value="1"/>
</dbReference>
<comment type="caution">
    <text evidence="5">The sequence shown here is derived from an EMBL/GenBank/DDBJ whole genome shotgun (WGS) entry which is preliminary data.</text>
</comment>
<dbReference type="EMBL" id="CAKLPX010000001">
    <property type="protein sequence ID" value="CAH0991029.1"/>
    <property type="molecule type" value="Genomic_DNA"/>
</dbReference>
<dbReference type="PROSITE" id="PS00893">
    <property type="entry name" value="NUDIX_BOX"/>
    <property type="match status" value="1"/>
</dbReference>
<dbReference type="InterPro" id="IPR015797">
    <property type="entry name" value="NUDIX_hydrolase-like_dom_sf"/>
</dbReference>
<organism evidence="5 6">
    <name type="scientific">Sinobacterium norvegicum</name>
    <dbReference type="NCBI Taxonomy" id="1641715"/>
    <lineage>
        <taxon>Bacteria</taxon>
        <taxon>Pseudomonadati</taxon>
        <taxon>Pseudomonadota</taxon>
        <taxon>Gammaproteobacteria</taxon>
        <taxon>Cellvibrionales</taxon>
        <taxon>Spongiibacteraceae</taxon>
        <taxon>Sinobacterium</taxon>
    </lineage>
</organism>
<evidence type="ECO:0000256" key="1">
    <source>
        <dbReference type="ARBA" id="ARBA00001946"/>
    </source>
</evidence>
<dbReference type="InterPro" id="IPR000086">
    <property type="entry name" value="NUDIX_hydrolase_dom"/>
</dbReference>
<gene>
    <name evidence="5" type="ORF">SIN8267_01130</name>
</gene>
<evidence type="ECO:0000313" key="6">
    <source>
        <dbReference type="Proteomes" id="UP000838100"/>
    </source>
</evidence>
<dbReference type="Pfam" id="PF00293">
    <property type="entry name" value="NUDIX"/>
    <property type="match status" value="1"/>
</dbReference>
<keyword evidence="2" id="KW-0378">Hydrolase</keyword>
<comment type="cofactor">
    <cofactor evidence="1">
        <name>Mg(2+)</name>
        <dbReference type="ChEBI" id="CHEBI:18420"/>
    </cofactor>
</comment>
<dbReference type="SUPFAM" id="SSF55811">
    <property type="entry name" value="Nudix"/>
    <property type="match status" value="1"/>
</dbReference>
<dbReference type="RefSeq" id="WP_237443692.1">
    <property type="nucleotide sequence ID" value="NZ_CAKLPX010000001.1"/>
</dbReference>
<feature type="signal peptide" evidence="3">
    <location>
        <begin position="1"/>
        <end position="19"/>
    </location>
</feature>
<name>A0ABM9ADF1_9GAMM</name>
<proteinExistence type="predicted"/>
<keyword evidence="6" id="KW-1185">Reference proteome</keyword>
<dbReference type="Gene3D" id="3.90.79.10">
    <property type="entry name" value="Nucleoside Triphosphate Pyrophosphohydrolase"/>
    <property type="match status" value="1"/>
</dbReference>